<dbReference type="Proteomes" id="UP001596378">
    <property type="component" value="Unassembled WGS sequence"/>
</dbReference>
<feature type="domain" description="ABC transmembrane type-1" evidence="8">
    <location>
        <begin position="68"/>
        <end position="279"/>
    </location>
</feature>
<feature type="transmembrane region" description="Helical" evidence="7">
    <location>
        <begin position="106"/>
        <end position="126"/>
    </location>
</feature>
<feature type="transmembrane region" description="Helical" evidence="7">
    <location>
        <begin position="72"/>
        <end position="94"/>
    </location>
</feature>
<keyword evidence="6 7" id="KW-0472">Membrane</keyword>
<evidence type="ECO:0000259" key="8">
    <source>
        <dbReference type="PROSITE" id="PS50928"/>
    </source>
</evidence>
<reference evidence="10" key="1">
    <citation type="journal article" date="2019" name="Int. J. Syst. Evol. Microbiol.">
        <title>The Global Catalogue of Microorganisms (GCM) 10K type strain sequencing project: providing services to taxonomists for standard genome sequencing and annotation.</title>
        <authorList>
            <consortium name="The Broad Institute Genomics Platform"/>
            <consortium name="The Broad Institute Genome Sequencing Center for Infectious Disease"/>
            <person name="Wu L."/>
            <person name="Ma J."/>
        </authorList>
    </citation>
    <scope>NUCLEOTIDE SEQUENCE [LARGE SCALE GENOMIC DNA]</scope>
    <source>
        <strain evidence="10">KCTC 12907</strain>
    </source>
</reference>
<evidence type="ECO:0000256" key="7">
    <source>
        <dbReference type="RuleBase" id="RU363032"/>
    </source>
</evidence>
<keyword evidence="10" id="KW-1185">Reference proteome</keyword>
<name>A0ABW2FK46_9BACL</name>
<keyword evidence="4 7" id="KW-0812">Transmembrane</keyword>
<dbReference type="PANTHER" id="PTHR30193">
    <property type="entry name" value="ABC TRANSPORTER PERMEASE PROTEIN"/>
    <property type="match status" value="1"/>
</dbReference>
<evidence type="ECO:0000256" key="2">
    <source>
        <dbReference type="ARBA" id="ARBA00022448"/>
    </source>
</evidence>
<evidence type="ECO:0000313" key="9">
    <source>
        <dbReference type="EMBL" id="MFC7152143.1"/>
    </source>
</evidence>
<keyword evidence="3" id="KW-1003">Cell membrane</keyword>
<protein>
    <submittedName>
        <fullName evidence="9">Carbohydrate ABC transporter permease</fullName>
    </submittedName>
</protein>
<dbReference type="InterPro" id="IPR051393">
    <property type="entry name" value="ABC_transporter_permease"/>
</dbReference>
<keyword evidence="2 7" id="KW-0813">Transport</keyword>
<keyword evidence="5 7" id="KW-1133">Transmembrane helix</keyword>
<dbReference type="PROSITE" id="PS50928">
    <property type="entry name" value="ABC_TM1"/>
    <property type="match status" value="1"/>
</dbReference>
<proteinExistence type="inferred from homology"/>
<gene>
    <name evidence="9" type="ORF">ACFQMJ_26725</name>
</gene>
<evidence type="ECO:0000256" key="3">
    <source>
        <dbReference type="ARBA" id="ARBA00022475"/>
    </source>
</evidence>
<organism evidence="9 10">
    <name type="scientific">Cohnella cellulosilytica</name>
    <dbReference type="NCBI Taxonomy" id="986710"/>
    <lineage>
        <taxon>Bacteria</taxon>
        <taxon>Bacillati</taxon>
        <taxon>Bacillota</taxon>
        <taxon>Bacilli</taxon>
        <taxon>Bacillales</taxon>
        <taxon>Paenibacillaceae</taxon>
        <taxon>Cohnella</taxon>
    </lineage>
</organism>
<dbReference type="InterPro" id="IPR000515">
    <property type="entry name" value="MetI-like"/>
</dbReference>
<dbReference type="Pfam" id="PF00528">
    <property type="entry name" value="BPD_transp_1"/>
    <property type="match status" value="1"/>
</dbReference>
<evidence type="ECO:0000256" key="1">
    <source>
        <dbReference type="ARBA" id="ARBA00004651"/>
    </source>
</evidence>
<evidence type="ECO:0000256" key="5">
    <source>
        <dbReference type="ARBA" id="ARBA00022989"/>
    </source>
</evidence>
<accession>A0ABW2FK46</accession>
<dbReference type="RefSeq" id="WP_378048450.1">
    <property type="nucleotide sequence ID" value="NZ_JBHMDN010000017.1"/>
</dbReference>
<evidence type="ECO:0000256" key="6">
    <source>
        <dbReference type="ARBA" id="ARBA00023136"/>
    </source>
</evidence>
<dbReference type="PANTHER" id="PTHR30193:SF37">
    <property type="entry name" value="INNER MEMBRANE ABC TRANSPORTER PERMEASE PROTEIN YCJO"/>
    <property type="match status" value="1"/>
</dbReference>
<feature type="transmembrane region" description="Helical" evidence="7">
    <location>
        <begin position="263"/>
        <end position="283"/>
    </location>
</feature>
<comment type="subcellular location">
    <subcellularLocation>
        <location evidence="1 7">Cell membrane</location>
        <topology evidence="1 7">Multi-pass membrane protein</topology>
    </subcellularLocation>
</comment>
<sequence length="290" mass="32223">MNRKLNLYSYSLTFPALLVYFVFFALPVIAGIFMAFTDWDLQRLLHPKLNGLYNFRSVLGDERFAKSLTNTLSFAFFTTVFKVLLGLLLALLMIKPLKLRAVYRSIFFFPAMLSIVVIGVMFTSVFQMGGLFDQFLQLFGVNPEIDWLGQGNTAMSIIIATEIWQWSGFSMIIYIAGLQGIPGDYYEAAVIDGASSFARFRHVTLPLLAPATTIAVTMNLIGGLKVFGNVYVLTNGGPGFSTQVLATYIYQAFSSGLLGKSSAMSLVLTVMVAAITLLLNHYLRRKEVEM</sequence>
<dbReference type="Gene3D" id="1.10.3720.10">
    <property type="entry name" value="MetI-like"/>
    <property type="match status" value="1"/>
</dbReference>
<dbReference type="EMBL" id="JBHTAI010000020">
    <property type="protein sequence ID" value="MFC7152143.1"/>
    <property type="molecule type" value="Genomic_DNA"/>
</dbReference>
<comment type="similarity">
    <text evidence="7">Belongs to the binding-protein-dependent transport system permease family.</text>
</comment>
<dbReference type="SUPFAM" id="SSF161098">
    <property type="entry name" value="MetI-like"/>
    <property type="match status" value="1"/>
</dbReference>
<dbReference type="CDD" id="cd06261">
    <property type="entry name" value="TM_PBP2"/>
    <property type="match status" value="1"/>
</dbReference>
<evidence type="ECO:0000313" key="10">
    <source>
        <dbReference type="Proteomes" id="UP001596378"/>
    </source>
</evidence>
<evidence type="ECO:0000256" key="4">
    <source>
        <dbReference type="ARBA" id="ARBA00022692"/>
    </source>
</evidence>
<comment type="caution">
    <text evidence="9">The sequence shown here is derived from an EMBL/GenBank/DDBJ whole genome shotgun (WGS) entry which is preliminary data.</text>
</comment>
<dbReference type="InterPro" id="IPR035906">
    <property type="entry name" value="MetI-like_sf"/>
</dbReference>
<feature type="transmembrane region" description="Helical" evidence="7">
    <location>
        <begin position="12"/>
        <end position="36"/>
    </location>
</feature>